<gene>
    <name evidence="1" type="ORF">S01H4_36075</name>
</gene>
<sequence length="52" mass="5886">TQNIDGFLFCQCSVKLAIKTWGINQPKALIVTTEPIRTLELVRRLTNKGRTV</sequence>
<organism evidence="1">
    <name type="scientific">marine sediment metagenome</name>
    <dbReference type="NCBI Taxonomy" id="412755"/>
    <lineage>
        <taxon>unclassified sequences</taxon>
        <taxon>metagenomes</taxon>
        <taxon>ecological metagenomes</taxon>
    </lineage>
</organism>
<name>X1BRE7_9ZZZZ</name>
<comment type="caution">
    <text evidence="1">The sequence shown here is derived from an EMBL/GenBank/DDBJ whole genome shotgun (WGS) entry which is preliminary data.</text>
</comment>
<accession>X1BRE7</accession>
<dbReference type="AlphaFoldDB" id="X1BRE7"/>
<proteinExistence type="predicted"/>
<dbReference type="EMBL" id="BART01019245">
    <property type="protein sequence ID" value="GAG83737.1"/>
    <property type="molecule type" value="Genomic_DNA"/>
</dbReference>
<reference evidence="1" key="1">
    <citation type="journal article" date="2014" name="Front. Microbiol.">
        <title>High frequency of phylogenetically diverse reductive dehalogenase-homologous genes in deep subseafloor sedimentary metagenomes.</title>
        <authorList>
            <person name="Kawai M."/>
            <person name="Futagami T."/>
            <person name="Toyoda A."/>
            <person name="Takaki Y."/>
            <person name="Nishi S."/>
            <person name="Hori S."/>
            <person name="Arai W."/>
            <person name="Tsubouchi T."/>
            <person name="Morono Y."/>
            <person name="Uchiyama I."/>
            <person name="Ito T."/>
            <person name="Fujiyama A."/>
            <person name="Inagaki F."/>
            <person name="Takami H."/>
        </authorList>
    </citation>
    <scope>NUCLEOTIDE SEQUENCE</scope>
    <source>
        <strain evidence="1">Expedition CK06-06</strain>
    </source>
</reference>
<feature type="non-terminal residue" evidence="1">
    <location>
        <position position="1"/>
    </location>
</feature>
<protein>
    <submittedName>
        <fullName evidence="1">Uncharacterized protein</fullName>
    </submittedName>
</protein>
<evidence type="ECO:0000313" key="1">
    <source>
        <dbReference type="EMBL" id="GAG83737.1"/>
    </source>
</evidence>